<keyword evidence="2" id="KW-0808">Transferase</keyword>
<dbReference type="InterPro" id="IPR041698">
    <property type="entry name" value="Methyltransf_25"/>
</dbReference>
<accession>A0ABZ1Z3R6</accession>
<gene>
    <name evidence="2" type="ORF">OG563_19620</name>
</gene>
<dbReference type="InterPro" id="IPR050508">
    <property type="entry name" value="Methyltransf_Superfamily"/>
</dbReference>
<dbReference type="GO" id="GO:0032259">
    <property type="term" value="P:methylation"/>
    <property type="evidence" value="ECO:0007669"/>
    <property type="project" value="UniProtKB-KW"/>
</dbReference>
<proteinExistence type="predicted"/>
<dbReference type="GO" id="GO:0008168">
    <property type="term" value="F:methyltransferase activity"/>
    <property type="evidence" value="ECO:0007669"/>
    <property type="project" value="UniProtKB-KW"/>
</dbReference>
<dbReference type="RefSeq" id="WP_329414979.1">
    <property type="nucleotide sequence ID" value="NZ_CP109441.1"/>
</dbReference>
<dbReference type="SUPFAM" id="SSF53335">
    <property type="entry name" value="S-adenosyl-L-methionine-dependent methyltransferases"/>
    <property type="match status" value="1"/>
</dbReference>
<organism evidence="2 3">
    <name type="scientific">Nocardia vinacea</name>
    <dbReference type="NCBI Taxonomy" id="96468"/>
    <lineage>
        <taxon>Bacteria</taxon>
        <taxon>Bacillati</taxon>
        <taxon>Actinomycetota</taxon>
        <taxon>Actinomycetes</taxon>
        <taxon>Mycobacteriales</taxon>
        <taxon>Nocardiaceae</taxon>
        <taxon>Nocardia</taxon>
    </lineage>
</organism>
<keyword evidence="2" id="KW-0489">Methyltransferase</keyword>
<dbReference type="InterPro" id="IPR029063">
    <property type="entry name" value="SAM-dependent_MTases_sf"/>
</dbReference>
<reference evidence="2" key="1">
    <citation type="submission" date="2022-10" db="EMBL/GenBank/DDBJ databases">
        <title>The complete genomes of actinobacterial strains from the NBC collection.</title>
        <authorList>
            <person name="Joergensen T.S."/>
            <person name="Alvarez Arevalo M."/>
            <person name="Sterndorff E.B."/>
            <person name="Faurdal D."/>
            <person name="Vuksanovic O."/>
            <person name="Mourched A.-S."/>
            <person name="Charusanti P."/>
            <person name="Shaw S."/>
            <person name="Blin K."/>
            <person name="Weber T."/>
        </authorList>
    </citation>
    <scope>NUCLEOTIDE SEQUENCE</scope>
    <source>
        <strain evidence="2">NBC_01482</strain>
    </source>
</reference>
<dbReference type="Pfam" id="PF13649">
    <property type="entry name" value="Methyltransf_25"/>
    <property type="match status" value="1"/>
</dbReference>
<feature type="domain" description="Methyltransferase" evidence="1">
    <location>
        <begin position="60"/>
        <end position="154"/>
    </location>
</feature>
<dbReference type="CDD" id="cd02440">
    <property type="entry name" value="AdoMet_MTases"/>
    <property type="match status" value="1"/>
</dbReference>
<protein>
    <submittedName>
        <fullName evidence="2">Methyltransferase domain-containing protein</fullName>
    </submittedName>
</protein>
<dbReference type="PANTHER" id="PTHR42912">
    <property type="entry name" value="METHYLTRANSFERASE"/>
    <property type="match status" value="1"/>
</dbReference>
<dbReference type="Gene3D" id="3.40.50.150">
    <property type="entry name" value="Vaccinia Virus protein VP39"/>
    <property type="match status" value="1"/>
</dbReference>
<sequence>MTGNAQQSTNTHGDRNSEIGILITKPRGYLAVKSAFLLGRVGSLNTRLVELTGAAAGDHVVDIGCGPGQLVGAFADRVGPAGRVIGIDPSRAMIDYATGRAASNCRFEVGVAQSLTLPDASVDVVTSTFVMHHIPEAQRTAALGQMFRVLRPGGRLLLADTHPTGRVLPAAVRIMSRFAARRTDDPHAPGHHPDPLAAIDIRRYREALRAAGFGTVDFTTIPPTTGVLLATKDV</sequence>
<dbReference type="Proteomes" id="UP001432062">
    <property type="component" value="Chromosome"/>
</dbReference>
<keyword evidence="3" id="KW-1185">Reference proteome</keyword>
<name>A0ABZ1Z3R6_9NOCA</name>
<evidence type="ECO:0000259" key="1">
    <source>
        <dbReference type="Pfam" id="PF13649"/>
    </source>
</evidence>
<dbReference type="EMBL" id="CP109441">
    <property type="protein sequence ID" value="WUV50204.1"/>
    <property type="molecule type" value="Genomic_DNA"/>
</dbReference>
<evidence type="ECO:0000313" key="3">
    <source>
        <dbReference type="Proteomes" id="UP001432062"/>
    </source>
</evidence>
<evidence type="ECO:0000313" key="2">
    <source>
        <dbReference type="EMBL" id="WUV50204.1"/>
    </source>
</evidence>